<evidence type="ECO:0000256" key="1">
    <source>
        <dbReference type="ARBA" id="ARBA00007657"/>
    </source>
</evidence>
<evidence type="ECO:0000256" key="4">
    <source>
        <dbReference type="SAM" id="MobiDB-lite"/>
    </source>
</evidence>
<evidence type="ECO:0000313" key="6">
    <source>
        <dbReference type="EMBL" id="GAO52739.1"/>
    </source>
</evidence>
<dbReference type="OMA" id="AYIPHFQ"/>
<organism evidence="6 7">
    <name type="scientific">Saitoella complicata (strain BCRC 22490 / CBS 7301 / JCM 7358 / NBRC 10748 / NRRL Y-17804)</name>
    <dbReference type="NCBI Taxonomy" id="698492"/>
    <lineage>
        <taxon>Eukaryota</taxon>
        <taxon>Fungi</taxon>
        <taxon>Dikarya</taxon>
        <taxon>Ascomycota</taxon>
        <taxon>Taphrinomycotina</taxon>
        <taxon>Taphrinomycotina incertae sedis</taxon>
        <taxon>Saitoella</taxon>
    </lineage>
</organism>
<evidence type="ECO:0000256" key="2">
    <source>
        <dbReference type="ARBA" id="ARBA00022737"/>
    </source>
</evidence>
<dbReference type="Proteomes" id="UP000033140">
    <property type="component" value="Unassembled WGS sequence"/>
</dbReference>
<keyword evidence="7" id="KW-1185">Reference proteome</keyword>
<dbReference type="InterPro" id="IPR016024">
    <property type="entry name" value="ARM-type_fold"/>
</dbReference>
<dbReference type="InterPro" id="IPR011989">
    <property type="entry name" value="ARM-like"/>
</dbReference>
<dbReference type="EMBL" id="BACD03000084">
    <property type="protein sequence ID" value="GAO52739.1"/>
    <property type="molecule type" value="Genomic_DNA"/>
</dbReference>
<reference evidence="6 7" key="2">
    <citation type="journal article" date="2014" name="J. Gen. Appl. Microbiol.">
        <title>The early diverging ascomycetous budding yeast Saitoella complicata has three histone deacetylases belonging to the Clr6, Hos2, and Rpd3 lineages.</title>
        <authorList>
            <person name="Nishida H."/>
            <person name="Matsumoto T."/>
            <person name="Kondo S."/>
            <person name="Hamamoto M."/>
            <person name="Yoshikawa H."/>
        </authorList>
    </citation>
    <scope>NUCLEOTIDE SEQUENCE [LARGE SCALE GENOMIC DNA]</scope>
    <source>
        <strain evidence="6 7">NRRL Y-17804</strain>
    </source>
</reference>
<proteinExistence type="inferred from homology"/>
<feature type="domain" description="TATA-binding protein interacting (TIP20)" evidence="5">
    <location>
        <begin position="1050"/>
        <end position="1228"/>
    </location>
</feature>
<evidence type="ECO:0000259" key="5">
    <source>
        <dbReference type="Pfam" id="PF08623"/>
    </source>
</evidence>
<dbReference type="SUPFAM" id="SSF48371">
    <property type="entry name" value="ARM repeat"/>
    <property type="match status" value="1"/>
</dbReference>
<evidence type="ECO:0000313" key="7">
    <source>
        <dbReference type="Proteomes" id="UP000033140"/>
    </source>
</evidence>
<reference evidence="6 7" key="1">
    <citation type="journal article" date="2011" name="J. Gen. Appl. Microbiol.">
        <title>Draft genome sequencing of the enigmatic yeast Saitoella complicata.</title>
        <authorList>
            <person name="Nishida H."/>
            <person name="Hamamoto M."/>
            <person name="Sugiyama J."/>
        </authorList>
    </citation>
    <scope>NUCLEOTIDE SEQUENCE [LARGE SCALE GENOMIC DNA]</scope>
    <source>
        <strain evidence="6 7">NRRL Y-17804</strain>
    </source>
</reference>
<protein>
    <recommendedName>
        <fullName evidence="5">TATA-binding protein interacting (TIP20) domain-containing protein</fullName>
    </recommendedName>
</protein>
<accession>A0A0E9NSA8</accession>
<dbReference type="Pfam" id="PF08623">
    <property type="entry name" value="TIP120"/>
    <property type="match status" value="1"/>
</dbReference>
<dbReference type="Pfam" id="PF25782">
    <property type="entry name" value="TPR_CAND1"/>
    <property type="match status" value="1"/>
</dbReference>
<dbReference type="InterPro" id="IPR039852">
    <property type="entry name" value="CAND1/CAND2"/>
</dbReference>
<comment type="caution">
    <text evidence="6">The sequence shown here is derived from an EMBL/GenBank/DDBJ whole genome shotgun (WGS) entry which is preliminary data.</text>
</comment>
<name>A0A0E9NSA8_SAICN</name>
<dbReference type="PANTHER" id="PTHR12696">
    <property type="entry name" value="TIP120"/>
    <property type="match status" value="1"/>
</dbReference>
<gene>
    <name evidence="6" type="ORF">G7K_6809-t1</name>
</gene>
<evidence type="ECO:0000256" key="3">
    <source>
        <dbReference type="ARBA" id="ARBA00022786"/>
    </source>
</evidence>
<keyword evidence="2" id="KW-0677">Repeat</keyword>
<keyword evidence="3" id="KW-0833">Ubl conjugation pathway</keyword>
<dbReference type="Gene3D" id="1.25.10.10">
    <property type="entry name" value="Leucine-rich Repeat Variant"/>
    <property type="match status" value="1"/>
</dbReference>
<comment type="similarity">
    <text evidence="1">Belongs to the CAND family.</text>
</comment>
<dbReference type="STRING" id="698492.A0A0E9NSA8"/>
<dbReference type="InterPro" id="IPR013932">
    <property type="entry name" value="TATA-bd_TIP120"/>
</dbReference>
<reference evidence="6 7" key="3">
    <citation type="journal article" date="2015" name="Genome Announc.">
        <title>Draft Genome Sequence of the Archiascomycetous Yeast Saitoella complicata.</title>
        <authorList>
            <person name="Yamauchi K."/>
            <person name="Kondo S."/>
            <person name="Hamamoto M."/>
            <person name="Takahashi Y."/>
            <person name="Ogura Y."/>
            <person name="Hayashi T."/>
            <person name="Nishida H."/>
        </authorList>
    </citation>
    <scope>NUCLEOTIDE SEQUENCE [LARGE SCALE GENOMIC DNA]</scope>
    <source>
        <strain evidence="6 7">NRRL Y-17804</strain>
    </source>
</reference>
<dbReference type="GO" id="GO:0010265">
    <property type="term" value="P:SCF complex assembly"/>
    <property type="evidence" value="ECO:0007669"/>
    <property type="project" value="InterPro"/>
</dbReference>
<sequence>MSSLLERMTNPDTDFRYMALADLTTELQKPGLTLDEGMSKKVVQGVLKALEDKNGEVQNLAVKCLAPLVTKCRPIQLMSILDTLTVGTVTDGRKSSSNGEVNDISSTALRTCIISIPTSSPAAATLTDRLLPHLIGALKAGHELETFLDVVIELISRFPEHIGSQSADLESTLITFLDSPRPAVRKRAVTALGAWSRTVSPQSFSLLISLIIEKLTTQGTHDITKTLITLLSELARSVPRRLGPYLRGLLASVYEALEVDDEEIRESGIVALEGFLVACPGEMREDVGTCIEIAGKWIKYDPNYAVEDEEEGGDDDMDDDDEGDDDDFDDDEGEYDDDEDVSWKIRRIAVKILGASIPIVGAERGWRDIAPILVARFGEREESVRVDVISAFTQLLMASTAVAGVGAGAGGTAVSSGKKRRRESTDLAVAMASTKTGNANVEALKGLLPKVIKALNKQLSSTSASVNTKLACFTALRGIVAILGAEVDEGLIAVGTSATRATLTSSGAGSAANVNGLRMEALRFVQALAAIGAGAGGVKTRMSELVDAVVGAVGDKFYKTSACAVQTCIDLIPCLSQAQGLDEVVKKLFGVFVERAASADVDAEVREVAVLGLGRCVASCAWGLGAEEGKRGSEVLLERLRNETTRLVACRAISEIAGSGVQVDAGWVRAVMGELGGLLRKANRGIRVAALTSLTALVRKVGVEAGAGELEGQLIRGGAELLSTEDMNVLAVALSYMTALVAAGSGSAAHVLVPKVLGLMKEGVVQGGGAVLDHLVEAAEVLAVHGAGDQLIDGIMADDISKGEIGIAARVLATVVVNGAQGRVEAFIGEVRAPKTKEDRRTLCLMTIGEVGKEVDLGGEVVEMLTGQFVNPSEEVRSAAAYAVGNVAVGNLGVYLPVLLKRMDEEKSERRLLLSALKEVIKGASAAESTVLKDSAGVIWKRVADEAEEDDDANRTVAAECAGRLTLVRPEIFLPELRARMKNESAAARASVISAVRYTFTETTSTSASTEDLLRPLIQDFLSLLEDADLSVRRLALFALNSAAHNRPALIREHLHRILPLLLEETRIRPELVREVQMGPFKHKVDDGLELRKSAFETMYVLLDPVFSDFNDTIDPTSRARFLEVLVRGLDDGHDIKVLSCLILTKLPTLPGDGVTAILLPALDSLAAKFRALLETKLKETAVKQDIEKNAELQRSVLRAVVGLKRVVGSGDVEGVVAPGWRAFVEEVWKGKFGEEVKGLEREREGQEGGREGDDRMDVSWFVWGCMIMATDTLLMGLVLHMELSGMYAVLSDPAQKLDARNVPAMHAKIDPRSSRADSSRSLQRPLERAVVYIPYSSDEAHWPSRLLTGPRFSSHSSSLVPSDSC</sequence>
<feature type="region of interest" description="Disordered" evidence="4">
    <location>
        <begin position="307"/>
        <end position="338"/>
    </location>
</feature>